<sequence length="66" mass="7371">MIRQAVPHAPFGTAPADKKRAAKERNTRLFIVRRINYNTAVNLLSAKTTKTKREMAAALVYNGTAR</sequence>
<dbReference type="Proteomes" id="UP000006462">
    <property type="component" value="Unassembled WGS sequence"/>
</dbReference>
<comment type="caution">
    <text evidence="2">The sequence shown here is derived from an EMBL/GenBank/DDBJ whole genome shotgun (WGS) entry which is preliminary data.</text>
</comment>
<proteinExistence type="predicted"/>
<feature type="region of interest" description="Disordered" evidence="1">
    <location>
        <begin position="1"/>
        <end position="22"/>
    </location>
</feature>
<evidence type="ECO:0000313" key="2">
    <source>
        <dbReference type="EMBL" id="EFB89570.1"/>
    </source>
</evidence>
<reference evidence="2 3" key="1">
    <citation type="submission" date="2009-12" db="EMBL/GenBank/DDBJ databases">
        <authorList>
            <person name="Shrivastava S."/>
            <person name="Madupu R."/>
            <person name="Durkin A.S."/>
            <person name="Torralba M."/>
            <person name="Methe B."/>
            <person name="Sutton G.G."/>
            <person name="Strausberg R.L."/>
            <person name="Nelson K.E."/>
        </authorList>
    </citation>
    <scope>NUCLEOTIDE SEQUENCE [LARGE SCALE GENOMIC DNA]</scope>
    <source>
        <strain evidence="2 3">W5455</strain>
    </source>
</reference>
<organism evidence="2 3">
    <name type="scientific">Pyramidobacter piscolens W5455</name>
    <dbReference type="NCBI Taxonomy" id="352165"/>
    <lineage>
        <taxon>Bacteria</taxon>
        <taxon>Thermotogati</taxon>
        <taxon>Synergistota</taxon>
        <taxon>Synergistia</taxon>
        <taxon>Synergistales</taxon>
        <taxon>Dethiosulfovibrionaceae</taxon>
        <taxon>Pyramidobacter</taxon>
    </lineage>
</organism>
<dbReference type="EMBL" id="ADFP01000128">
    <property type="protein sequence ID" value="EFB89570.1"/>
    <property type="molecule type" value="Genomic_DNA"/>
</dbReference>
<keyword evidence="3" id="KW-1185">Reference proteome</keyword>
<name>A0ABP2HQ78_9BACT</name>
<protein>
    <recommendedName>
        <fullName evidence="4">50S ribosomal protein L22</fullName>
    </recommendedName>
</protein>
<evidence type="ECO:0000256" key="1">
    <source>
        <dbReference type="SAM" id="MobiDB-lite"/>
    </source>
</evidence>
<evidence type="ECO:0008006" key="4">
    <source>
        <dbReference type="Google" id="ProtNLM"/>
    </source>
</evidence>
<accession>A0ABP2HQ78</accession>
<evidence type="ECO:0000313" key="3">
    <source>
        <dbReference type="Proteomes" id="UP000006462"/>
    </source>
</evidence>
<gene>
    <name evidence="2" type="ORF">HMPREF7215_2013</name>
</gene>